<dbReference type="STRING" id="166486.ERS852572_01632"/>
<evidence type="ECO:0000313" key="1">
    <source>
        <dbReference type="EMBL" id="CUN03955.1"/>
    </source>
</evidence>
<protein>
    <submittedName>
        <fullName evidence="1">Uncharacterized protein</fullName>
    </submittedName>
</protein>
<dbReference type="EMBL" id="CYXZ01000011">
    <property type="protein sequence ID" value="CUN03955.1"/>
    <property type="molecule type" value="Genomic_DNA"/>
</dbReference>
<name>A0A173TQ12_9FIRM</name>
<gene>
    <name evidence="1" type="ORF">ERS852572_01632</name>
</gene>
<dbReference type="AlphaFoldDB" id="A0A173TQ12"/>
<organism evidence="1 2">
    <name type="scientific">Roseburia intestinalis</name>
    <dbReference type="NCBI Taxonomy" id="166486"/>
    <lineage>
        <taxon>Bacteria</taxon>
        <taxon>Bacillati</taxon>
        <taxon>Bacillota</taxon>
        <taxon>Clostridia</taxon>
        <taxon>Lachnospirales</taxon>
        <taxon>Lachnospiraceae</taxon>
        <taxon>Roseburia</taxon>
    </lineage>
</organism>
<proteinExistence type="predicted"/>
<dbReference type="Proteomes" id="UP000095350">
    <property type="component" value="Unassembled WGS sequence"/>
</dbReference>
<reference evidence="1 2" key="1">
    <citation type="submission" date="2015-09" db="EMBL/GenBank/DDBJ databases">
        <authorList>
            <consortium name="Pathogen Informatics"/>
        </authorList>
    </citation>
    <scope>NUCLEOTIDE SEQUENCE [LARGE SCALE GENOMIC DNA]</scope>
    <source>
        <strain evidence="1 2">2789STDY5834960</strain>
    </source>
</reference>
<sequence length="38" mass="4451">MRTEIKTYTTADKMMMTGSMCGMMCMCCMGRFRVRKDI</sequence>
<dbReference type="PaxDb" id="166486-ERS852572_01632"/>
<evidence type="ECO:0000313" key="2">
    <source>
        <dbReference type="Proteomes" id="UP000095350"/>
    </source>
</evidence>
<accession>A0A173TQ12</accession>